<accession>Q7NI27</accession>
<gene>
    <name evidence="1" type="ordered locus">gll2357</name>
</gene>
<dbReference type="STRING" id="251221.gene:10759854"/>
<organism evidence="1 2">
    <name type="scientific">Gloeobacter violaceus (strain ATCC 29082 / PCC 7421)</name>
    <dbReference type="NCBI Taxonomy" id="251221"/>
    <lineage>
        <taxon>Bacteria</taxon>
        <taxon>Bacillati</taxon>
        <taxon>Cyanobacteriota</taxon>
        <taxon>Cyanophyceae</taxon>
        <taxon>Gloeobacterales</taxon>
        <taxon>Gloeobacteraceae</taxon>
        <taxon>Gloeobacter</taxon>
    </lineage>
</organism>
<dbReference type="KEGG" id="gvi:gll2357"/>
<proteinExistence type="predicted"/>
<dbReference type="AlphaFoldDB" id="Q7NI27"/>
<dbReference type="HOGENOM" id="CLU_2154780_0_0_3"/>
<keyword evidence="2" id="KW-1185">Reference proteome</keyword>
<dbReference type="RefSeq" id="WP_011142353.1">
    <property type="nucleotide sequence ID" value="NC_005125.1"/>
</dbReference>
<dbReference type="Proteomes" id="UP000000557">
    <property type="component" value="Chromosome"/>
</dbReference>
<protein>
    <submittedName>
        <fullName evidence="1">Gll2357 protein</fullName>
    </submittedName>
</protein>
<sequence>MFKIIVSPLIDEQIKVQALASVTRNSLGTIGTISWGEEPTAVVFENIATLEATDLHRLVESASRVVLDEPGLIQIYMELSPGYVPQLESEHLNILFKLPDSLEALLNRLGG</sequence>
<dbReference type="EMBL" id="BA000045">
    <property type="protein sequence ID" value="BAC90298.1"/>
    <property type="molecule type" value="Genomic_DNA"/>
</dbReference>
<reference evidence="1 2" key="2">
    <citation type="journal article" date="2003" name="DNA Res.">
        <title>Complete genome structure of Gloeobacter violaceus PCC 7421, a cyanobacterium that lacks thylakoids (supplement).</title>
        <authorList>
            <person name="Nakamura Y."/>
            <person name="Kaneko T."/>
            <person name="Sato S."/>
            <person name="Mimuro M."/>
            <person name="Miyashita H."/>
            <person name="Tsuchiya T."/>
            <person name="Sasamoto S."/>
            <person name="Watanabe A."/>
            <person name="Kawashima K."/>
            <person name="Kishida Y."/>
            <person name="Kiyokawa C."/>
            <person name="Kohara M."/>
            <person name="Matsumoto M."/>
            <person name="Matsuno A."/>
            <person name="Nakazaki N."/>
            <person name="Shimpo S."/>
            <person name="Takeuchi C."/>
            <person name="Yamada M."/>
            <person name="Tabata S."/>
        </authorList>
    </citation>
    <scope>NUCLEOTIDE SEQUENCE [LARGE SCALE GENOMIC DNA]</scope>
    <source>
        <strain evidence="2">ATCC 29082 / PCC 7421</strain>
    </source>
</reference>
<dbReference type="InParanoid" id="Q7NI27"/>
<reference evidence="1 2" key="1">
    <citation type="journal article" date="2003" name="DNA Res.">
        <title>Complete genome structure of Gloeobacter violaceus PCC 7421, a cyanobacterium that lacks thylakoids.</title>
        <authorList>
            <person name="Nakamura Y."/>
            <person name="Kaneko T."/>
            <person name="Sato S."/>
            <person name="Mimuro M."/>
            <person name="Miyashita H."/>
            <person name="Tsuchiya T."/>
            <person name="Sasamoto S."/>
            <person name="Watanabe A."/>
            <person name="Kawashima K."/>
            <person name="Kishida Y."/>
            <person name="Kiyokawa C."/>
            <person name="Kohara M."/>
            <person name="Matsumoto M."/>
            <person name="Matsuno A."/>
            <person name="Nakazaki N."/>
            <person name="Shimpo S."/>
            <person name="Takeuchi C."/>
            <person name="Yamada M."/>
            <person name="Tabata S."/>
        </authorList>
    </citation>
    <scope>NUCLEOTIDE SEQUENCE [LARGE SCALE GENOMIC DNA]</scope>
    <source>
        <strain evidence="2">ATCC 29082 / PCC 7421</strain>
    </source>
</reference>
<name>Q7NI27_GLOVI</name>
<evidence type="ECO:0000313" key="2">
    <source>
        <dbReference type="Proteomes" id="UP000000557"/>
    </source>
</evidence>
<evidence type="ECO:0000313" key="1">
    <source>
        <dbReference type="EMBL" id="BAC90298.1"/>
    </source>
</evidence>
<dbReference type="EnsemblBacteria" id="BAC90298">
    <property type="protein sequence ID" value="BAC90298"/>
    <property type="gene ID" value="BAC90298"/>
</dbReference>